<feature type="compositionally biased region" description="Low complexity" evidence="1">
    <location>
        <begin position="299"/>
        <end position="308"/>
    </location>
</feature>
<accession>A0A2U2X0W2</accession>
<evidence type="ECO:0000313" key="2">
    <source>
        <dbReference type="EMBL" id="PWH81400.1"/>
    </source>
</evidence>
<gene>
    <name evidence="2" type="ORF">DIS18_14825</name>
</gene>
<dbReference type="AlphaFoldDB" id="A0A2U2X0W2"/>
<dbReference type="Proteomes" id="UP000245375">
    <property type="component" value="Unassembled WGS sequence"/>
</dbReference>
<sequence>MKKITLIIGFALMFTQMFSQTPRILEWSIGEPQVTCGESVQICYPLLVTINDDSESPYLGTSTMRIFYDSKLLNNLSIQNVEPGYSAGTLRLSDPVLGGVFGFSSDEGVFAQFNVIDGAASSPIQLSASNSVHVLDFCFVVSDSASYPLCTPIVLDNNHLGKGQGIAQDDGYLMNDAGIVGTYLLNGDLGNAILADDEVVHYKWEDNGNAFDGTVNALEDRTGNTITTDCIQNVCGVDEEVCDGIDNDGDGDIDEGFDADADGIADCFDNCPDRANPDQDPDADCDGVPTSEDCDDNDPNNTNSNVNDADCDGVPSDIDCDDNDDTVTTTNENDADCDGVPTSEDC</sequence>
<protein>
    <recommendedName>
        <fullName evidence="4">Thrombospondin type 3 repeat-containing protein</fullName>
    </recommendedName>
</protein>
<evidence type="ECO:0000313" key="3">
    <source>
        <dbReference type="Proteomes" id="UP000245375"/>
    </source>
</evidence>
<name>A0A2U2X0W2_9FLAO</name>
<reference evidence="3" key="1">
    <citation type="submission" date="2018-05" db="EMBL/GenBank/DDBJ databases">
        <title>Algibacter marinivivus sp. nov., isolated from sample around a algae.</title>
        <authorList>
            <person name="Lu D."/>
        </authorList>
    </citation>
    <scope>NUCLEOTIDE SEQUENCE [LARGE SCALE GENOMIC DNA]</scope>
    <source>
        <strain evidence="3">ZY111</strain>
    </source>
</reference>
<feature type="non-terminal residue" evidence="2">
    <location>
        <position position="346"/>
    </location>
</feature>
<dbReference type="EMBL" id="QFRI01000008">
    <property type="protein sequence ID" value="PWH81400.1"/>
    <property type="molecule type" value="Genomic_DNA"/>
</dbReference>
<feature type="region of interest" description="Disordered" evidence="1">
    <location>
        <begin position="278"/>
        <end position="346"/>
    </location>
</feature>
<comment type="caution">
    <text evidence="2">The sequence shown here is derived from an EMBL/GenBank/DDBJ whole genome shotgun (WGS) entry which is preliminary data.</text>
</comment>
<reference evidence="3" key="3">
    <citation type="submission" date="2018-05" db="EMBL/GenBank/DDBJ databases">
        <authorList>
            <person name="Lu D."/>
        </authorList>
    </citation>
    <scope>NUCLEOTIDE SEQUENCE [LARGE SCALE GENOMIC DNA]</scope>
    <source>
        <strain evidence="3">ZY111</strain>
    </source>
</reference>
<evidence type="ECO:0000256" key="1">
    <source>
        <dbReference type="SAM" id="MobiDB-lite"/>
    </source>
</evidence>
<proteinExistence type="predicted"/>
<reference evidence="2 3" key="2">
    <citation type="submission" date="2018-05" db="EMBL/GenBank/DDBJ databases">
        <title>Algibacter marinivivus sp. nov., isolated from sample around a algae.</title>
        <authorList>
            <person name="Zhong X."/>
        </authorList>
    </citation>
    <scope>NUCLEOTIDE SEQUENCE [LARGE SCALE GENOMIC DNA]</scope>
    <source>
        <strain evidence="2 3">ZY111</strain>
    </source>
</reference>
<organism evidence="2 3">
    <name type="scientific">Algibacter marinivivus</name>
    <dbReference type="NCBI Taxonomy" id="2100723"/>
    <lineage>
        <taxon>Bacteria</taxon>
        <taxon>Pseudomonadati</taxon>
        <taxon>Bacteroidota</taxon>
        <taxon>Flavobacteriia</taxon>
        <taxon>Flavobacteriales</taxon>
        <taxon>Flavobacteriaceae</taxon>
        <taxon>Algibacter</taxon>
    </lineage>
</organism>
<evidence type="ECO:0008006" key="4">
    <source>
        <dbReference type="Google" id="ProtNLM"/>
    </source>
</evidence>
<keyword evidence="3" id="KW-1185">Reference proteome</keyword>